<accession>A0ABU1FV08</accession>
<feature type="chain" id="PRO_5045134773" description="Sensor domain-containing protein" evidence="1">
    <location>
        <begin position="24"/>
        <end position="278"/>
    </location>
</feature>
<keyword evidence="1" id="KW-0732">Signal</keyword>
<evidence type="ECO:0000256" key="1">
    <source>
        <dbReference type="SAM" id="SignalP"/>
    </source>
</evidence>
<evidence type="ECO:0000313" key="2">
    <source>
        <dbReference type="EMBL" id="MDR5712486.1"/>
    </source>
</evidence>
<name>A0ABU1FV08_9MICC</name>
<organism evidence="2 3">
    <name type="scientific">Nesterenkonia flava</name>
    <dbReference type="NCBI Taxonomy" id="469799"/>
    <lineage>
        <taxon>Bacteria</taxon>
        <taxon>Bacillati</taxon>
        <taxon>Actinomycetota</taxon>
        <taxon>Actinomycetes</taxon>
        <taxon>Micrococcales</taxon>
        <taxon>Micrococcaceae</taxon>
        <taxon>Nesterenkonia</taxon>
    </lineage>
</organism>
<evidence type="ECO:0008006" key="4">
    <source>
        <dbReference type="Google" id="ProtNLM"/>
    </source>
</evidence>
<reference evidence="3" key="1">
    <citation type="submission" date="2023-07" db="EMBL/GenBank/DDBJ databases">
        <title>Description of three actinobacteria isolated from air of manufacturing shop in a pharmaceutical factory.</title>
        <authorList>
            <person name="Zhang D.-F."/>
        </authorList>
    </citation>
    <scope>NUCLEOTIDE SEQUENCE [LARGE SCALE GENOMIC DNA]</scope>
    <source>
        <strain evidence="3">CCTCC AB 207010</strain>
    </source>
</reference>
<evidence type="ECO:0000313" key="3">
    <source>
        <dbReference type="Proteomes" id="UP001260872"/>
    </source>
</evidence>
<sequence>MVFSAHRRTIKAAITAWSTAALSAVLLLTGCSAQTVTGDGHPGQPRPGAPDAEPLTAETVPLEETVPVPQADTAADPSPVAGPRAETYGILRPLQIRSLLADPAEVFATDFETDYQEAVAVVELLDLPRRVHESNDDGESQSAACLTLLGTFTHDSLETTKESYVSLHAAEVRGTAEVTLGIISYRRLSQLQPLWEQTALTCDDAHLADEEGTLHRVEHIAYDDVDVLQITPEGKGPASTYLTSLDHGHNTLTVSASGIDEQTFAELVDRQKEHLGLP</sequence>
<proteinExistence type="predicted"/>
<dbReference type="EMBL" id="JAVKGT010000026">
    <property type="protein sequence ID" value="MDR5712486.1"/>
    <property type="molecule type" value="Genomic_DNA"/>
</dbReference>
<dbReference type="Proteomes" id="UP001260872">
    <property type="component" value="Unassembled WGS sequence"/>
</dbReference>
<dbReference type="RefSeq" id="WP_310537857.1">
    <property type="nucleotide sequence ID" value="NZ_BAAAOC010000084.1"/>
</dbReference>
<protein>
    <recommendedName>
        <fullName evidence="4">Sensor domain-containing protein</fullName>
    </recommendedName>
</protein>
<dbReference type="PROSITE" id="PS51257">
    <property type="entry name" value="PROKAR_LIPOPROTEIN"/>
    <property type="match status" value="1"/>
</dbReference>
<comment type="caution">
    <text evidence="2">The sequence shown here is derived from an EMBL/GenBank/DDBJ whole genome shotgun (WGS) entry which is preliminary data.</text>
</comment>
<gene>
    <name evidence="2" type="ORF">RH857_10135</name>
</gene>
<feature type="signal peptide" evidence="1">
    <location>
        <begin position="1"/>
        <end position="23"/>
    </location>
</feature>
<keyword evidence="3" id="KW-1185">Reference proteome</keyword>